<evidence type="ECO:0000313" key="7">
    <source>
        <dbReference type="EnsemblPlants" id="KRH64007"/>
    </source>
</evidence>
<dbReference type="Pfam" id="PF06839">
    <property type="entry name" value="Zn_ribbon_GRF"/>
    <property type="match status" value="1"/>
</dbReference>
<evidence type="ECO:0000313" key="6">
    <source>
        <dbReference type="EMBL" id="KRH64007.1"/>
    </source>
</evidence>
<dbReference type="SMR" id="A0A0R0KAU5"/>
<reference evidence="7" key="2">
    <citation type="submission" date="2018-02" db="UniProtKB">
        <authorList>
            <consortium name="EnsemblPlants"/>
        </authorList>
    </citation>
    <scope>IDENTIFICATION</scope>
    <source>
        <strain evidence="7">Williams 82</strain>
    </source>
</reference>
<dbReference type="InterPro" id="IPR010666">
    <property type="entry name" value="Znf_GRF"/>
</dbReference>
<gene>
    <name evidence="6" type="ORF">GLYMA_04G210400</name>
</gene>
<evidence type="ECO:0000256" key="3">
    <source>
        <dbReference type="ARBA" id="ARBA00022833"/>
    </source>
</evidence>
<dbReference type="GO" id="GO:0008270">
    <property type="term" value="F:zinc ion binding"/>
    <property type="evidence" value="ECO:0007669"/>
    <property type="project" value="UniProtKB-KW"/>
</dbReference>
<keyword evidence="2 4" id="KW-0863">Zinc-finger</keyword>
<name>A0A0R0KAU5_SOYBN</name>
<evidence type="ECO:0000259" key="5">
    <source>
        <dbReference type="PROSITE" id="PS51999"/>
    </source>
</evidence>
<evidence type="ECO:0000256" key="2">
    <source>
        <dbReference type="ARBA" id="ARBA00022771"/>
    </source>
</evidence>
<protein>
    <recommendedName>
        <fullName evidence="5">GRF-type domain-containing protein</fullName>
    </recommendedName>
</protein>
<organism evidence="6">
    <name type="scientific">Glycine max</name>
    <name type="common">Soybean</name>
    <name type="synonym">Glycine hispida</name>
    <dbReference type="NCBI Taxonomy" id="3847"/>
    <lineage>
        <taxon>Eukaryota</taxon>
        <taxon>Viridiplantae</taxon>
        <taxon>Streptophyta</taxon>
        <taxon>Embryophyta</taxon>
        <taxon>Tracheophyta</taxon>
        <taxon>Spermatophyta</taxon>
        <taxon>Magnoliopsida</taxon>
        <taxon>eudicotyledons</taxon>
        <taxon>Gunneridae</taxon>
        <taxon>Pentapetalae</taxon>
        <taxon>rosids</taxon>
        <taxon>fabids</taxon>
        <taxon>Fabales</taxon>
        <taxon>Fabaceae</taxon>
        <taxon>Papilionoideae</taxon>
        <taxon>50 kb inversion clade</taxon>
        <taxon>NPAAA clade</taxon>
        <taxon>indigoferoid/millettioid clade</taxon>
        <taxon>Phaseoleae</taxon>
        <taxon>Glycine</taxon>
        <taxon>Glycine subgen. Soja</taxon>
    </lineage>
</organism>
<keyword evidence="8" id="KW-1185">Reference proteome</keyword>
<dbReference type="EnsemblPlants" id="KRH64007">
    <property type="protein sequence ID" value="KRH64007"/>
    <property type="gene ID" value="GLYMA_04G210400"/>
</dbReference>
<dbReference type="InParanoid" id="A0A0R0KAU5"/>
<feature type="domain" description="GRF-type" evidence="5">
    <location>
        <begin position="82"/>
        <end position="137"/>
    </location>
</feature>
<evidence type="ECO:0000256" key="1">
    <source>
        <dbReference type="ARBA" id="ARBA00022723"/>
    </source>
</evidence>
<evidence type="ECO:0000313" key="8">
    <source>
        <dbReference type="Proteomes" id="UP000008827"/>
    </source>
</evidence>
<dbReference type="STRING" id="3847.A0A0R0KAU5"/>
<dbReference type="Proteomes" id="UP000008827">
    <property type="component" value="Chromosome 4"/>
</dbReference>
<keyword evidence="3" id="KW-0862">Zinc</keyword>
<proteinExistence type="predicted"/>
<dbReference type="Gramene" id="KRH64007">
    <property type="protein sequence ID" value="KRH64007"/>
    <property type="gene ID" value="GLYMA_04G210400"/>
</dbReference>
<dbReference type="AlphaFoldDB" id="A0A0R0KAU5"/>
<keyword evidence="1" id="KW-0479">Metal-binding</keyword>
<reference evidence="6 7" key="1">
    <citation type="journal article" date="2010" name="Nature">
        <title>Genome sequence of the palaeopolyploid soybean.</title>
        <authorList>
            <person name="Schmutz J."/>
            <person name="Cannon S.B."/>
            <person name="Schlueter J."/>
            <person name="Ma J."/>
            <person name="Mitros T."/>
            <person name="Nelson W."/>
            <person name="Hyten D.L."/>
            <person name="Song Q."/>
            <person name="Thelen J.J."/>
            <person name="Cheng J."/>
            <person name="Xu D."/>
            <person name="Hellsten U."/>
            <person name="May G.D."/>
            <person name="Yu Y."/>
            <person name="Sakurai T."/>
            <person name="Umezawa T."/>
            <person name="Bhattacharyya M.K."/>
            <person name="Sandhu D."/>
            <person name="Valliyodan B."/>
            <person name="Lindquist E."/>
            <person name="Peto M."/>
            <person name="Grant D."/>
            <person name="Shu S."/>
            <person name="Goodstein D."/>
            <person name="Barry K."/>
            <person name="Futrell-Griggs M."/>
            <person name="Abernathy B."/>
            <person name="Du J."/>
            <person name="Tian Z."/>
            <person name="Zhu L."/>
            <person name="Gill N."/>
            <person name="Joshi T."/>
            <person name="Libault M."/>
            <person name="Sethuraman A."/>
            <person name="Zhang X.-C."/>
            <person name="Shinozaki K."/>
            <person name="Nguyen H.T."/>
            <person name="Wing R.A."/>
            <person name="Cregan P."/>
            <person name="Specht J."/>
            <person name="Grimwood J."/>
            <person name="Rokhsar D."/>
            <person name="Stacey G."/>
            <person name="Shoemaker R.C."/>
            <person name="Jackson S.A."/>
        </authorList>
    </citation>
    <scope>NUCLEOTIDE SEQUENCE</scope>
    <source>
        <strain evidence="7">cv. Williams 82</strain>
        <tissue evidence="6">Callus</tissue>
    </source>
</reference>
<dbReference type="EMBL" id="CM000837">
    <property type="protein sequence ID" value="KRH64007.1"/>
    <property type="molecule type" value="Genomic_DNA"/>
</dbReference>
<reference evidence="6" key="3">
    <citation type="submission" date="2018-07" db="EMBL/GenBank/DDBJ databases">
        <title>WGS assembly of Glycine max.</title>
        <authorList>
            <person name="Schmutz J."/>
            <person name="Cannon S."/>
            <person name="Schlueter J."/>
            <person name="Ma J."/>
            <person name="Mitros T."/>
            <person name="Nelson W."/>
            <person name="Hyten D."/>
            <person name="Song Q."/>
            <person name="Thelen J."/>
            <person name="Cheng J."/>
            <person name="Xu D."/>
            <person name="Hellsten U."/>
            <person name="May G."/>
            <person name="Yu Y."/>
            <person name="Sakurai T."/>
            <person name="Umezawa T."/>
            <person name="Bhattacharyya M."/>
            <person name="Sandhu D."/>
            <person name="Valliyodan B."/>
            <person name="Lindquist E."/>
            <person name="Peto M."/>
            <person name="Grant D."/>
            <person name="Shu S."/>
            <person name="Goodstein D."/>
            <person name="Barry K."/>
            <person name="Futrell-Griggs M."/>
            <person name="Abernathy B."/>
            <person name="Du J."/>
            <person name="Tian Z."/>
            <person name="Zhu L."/>
            <person name="Gill N."/>
            <person name="Joshi T."/>
            <person name="Libault M."/>
            <person name="Sethuraman A."/>
            <person name="Zhang X."/>
            <person name="Shinozaki K."/>
            <person name="Nguyen H."/>
            <person name="Wing R."/>
            <person name="Cregan P."/>
            <person name="Specht J."/>
            <person name="Grimwood J."/>
            <person name="Rokhsar D."/>
            <person name="Stacey G."/>
            <person name="Shoemaker R."/>
            <person name="Jackson S."/>
        </authorList>
    </citation>
    <scope>NUCLEOTIDE SEQUENCE</scope>
    <source>
        <tissue evidence="6">Callus</tissue>
    </source>
</reference>
<evidence type="ECO:0000256" key="4">
    <source>
        <dbReference type="PROSITE-ProRule" id="PRU01343"/>
    </source>
</evidence>
<sequence length="137" mass="15147">MIGFGFFKVSKAKHKISFRIVVTTRPLGPTTPTSNAHHTNPRQGVCMNCRETRHSSTDCPLRYGNVQHCGTNEHNGEAFVSCSSCGTPCVLRTANTVNNRGRKFYSCQSQECNFSVSCAYGLLIFCTKYTHGIFLAT</sequence>
<dbReference type="PROSITE" id="PS51999">
    <property type="entry name" value="ZF_GRF"/>
    <property type="match status" value="1"/>
</dbReference>
<accession>A0A0R0KAU5</accession>